<evidence type="ECO:0000313" key="4">
    <source>
        <dbReference type="EMBL" id="KPI41912.1"/>
    </source>
</evidence>
<evidence type="ECO:0000313" key="5">
    <source>
        <dbReference type="Proteomes" id="UP000038010"/>
    </source>
</evidence>
<dbReference type="AlphaFoldDB" id="A0A0N1P005"/>
<name>A0A0N1P005_9EURO</name>
<accession>A0A0N1P005</accession>
<dbReference type="Pfam" id="PF00135">
    <property type="entry name" value="COesterase"/>
    <property type="match status" value="1"/>
</dbReference>
<dbReference type="RefSeq" id="XP_018001875.1">
    <property type="nucleotide sequence ID" value="XM_018145506.1"/>
</dbReference>
<dbReference type="InterPro" id="IPR029058">
    <property type="entry name" value="AB_hydrolase_fold"/>
</dbReference>
<dbReference type="EMBL" id="LFJN01000008">
    <property type="protein sequence ID" value="KPI41912.1"/>
    <property type="molecule type" value="Genomic_DNA"/>
</dbReference>
<evidence type="ECO:0000256" key="2">
    <source>
        <dbReference type="ARBA" id="ARBA00022801"/>
    </source>
</evidence>
<comment type="caution">
    <text evidence="4">The sequence shown here is derived from an EMBL/GenBank/DDBJ whole genome shotgun (WGS) entry which is preliminary data.</text>
</comment>
<protein>
    <submittedName>
        <fullName evidence="4">Lipase 3</fullName>
    </submittedName>
</protein>
<dbReference type="OrthoDB" id="3200163at2759"/>
<dbReference type="VEuPathDB" id="FungiDB:AB675_5302"/>
<dbReference type="Proteomes" id="UP000038010">
    <property type="component" value="Unassembled WGS sequence"/>
</dbReference>
<dbReference type="STRING" id="1664694.A0A0N1P005"/>
<proteinExistence type="inferred from homology"/>
<dbReference type="GeneID" id="28737386"/>
<dbReference type="Gene3D" id="3.40.50.1820">
    <property type="entry name" value="alpha/beta hydrolase"/>
    <property type="match status" value="1"/>
</dbReference>
<reference evidence="4 5" key="1">
    <citation type="submission" date="2015-06" db="EMBL/GenBank/DDBJ databases">
        <title>Draft genome of the ant-associated black yeast Phialophora attae CBS 131958.</title>
        <authorList>
            <person name="Moreno L.F."/>
            <person name="Stielow B.J."/>
            <person name="de Hoog S."/>
            <person name="Vicente V.A."/>
            <person name="Weiss V.A."/>
            <person name="de Vries M."/>
            <person name="Cruz L.M."/>
            <person name="Souza E.M."/>
        </authorList>
    </citation>
    <scope>NUCLEOTIDE SEQUENCE [LARGE SCALE GENOMIC DNA]</scope>
    <source>
        <strain evidence="4 5">CBS 131958</strain>
    </source>
</reference>
<dbReference type="PANTHER" id="PTHR43142:SF1">
    <property type="entry name" value="CARBOXYLIC ESTER HYDROLASE"/>
    <property type="match status" value="1"/>
</dbReference>
<dbReference type="InterPro" id="IPR002018">
    <property type="entry name" value="CarbesteraseB"/>
</dbReference>
<dbReference type="GO" id="GO:0016787">
    <property type="term" value="F:hydrolase activity"/>
    <property type="evidence" value="ECO:0007669"/>
    <property type="project" value="UniProtKB-KW"/>
</dbReference>
<organism evidence="4 5">
    <name type="scientific">Cyphellophora attinorum</name>
    <dbReference type="NCBI Taxonomy" id="1664694"/>
    <lineage>
        <taxon>Eukaryota</taxon>
        <taxon>Fungi</taxon>
        <taxon>Dikarya</taxon>
        <taxon>Ascomycota</taxon>
        <taxon>Pezizomycotina</taxon>
        <taxon>Eurotiomycetes</taxon>
        <taxon>Chaetothyriomycetidae</taxon>
        <taxon>Chaetothyriales</taxon>
        <taxon>Cyphellophoraceae</taxon>
        <taxon>Cyphellophora</taxon>
    </lineage>
</organism>
<keyword evidence="5" id="KW-1185">Reference proteome</keyword>
<dbReference type="ESTHER" id="9euro-a0a0n1p005">
    <property type="family name" value="Fungal_carboxylesterase_lipase"/>
</dbReference>
<sequence>MTRKVPAGVSSVEVKGLGTLRGVSYTDGVRQFYGIPYARLKKRWTLSKLAASWENDAHDGTKLGKHYPIPPQHDSTNDPRVPVKEIEQFSGWIPDELECLNLNLAVPPQSASGAGPYPVMVYIHGGAYWFGGNFVPIYDVANLVSHSVKQDHPVIAVSINYRLGIGGFLASRQIGEELKKDGFAGNGNFALRDQQVALDWIQRYIAQFNGDPDNVTIFGESAGGISVAHQVMAARPAKFRRAIQMSGSLNLTESWPIERHQKRYDWLSDSLDQLRNVSQEELCKATLVIEPSDFTVYNTCDDGHFHGERPGLAYGSALPPWLDSIMIGDTLDEGELWRGVVSKHDVPFYRKRLELHMSTAEAARVCELYGISAEAPREQSIQGLVDMTADMMFKMQNYVIAHRSNVKKTFAYHVDQRSTLDHCLKGQAYHAIDLLYVFLNGKEAMSAEQIVLAERMASDWIAFAHGKEPWEPFASNKRWMIYGPEKHQSTWDLQSEVQDEPVRRYSRFRALLKDGLYEKLYNAVQDIAHERYRLEGYKPELPN</sequence>
<feature type="domain" description="Carboxylesterase type B" evidence="3">
    <location>
        <begin position="12"/>
        <end position="495"/>
    </location>
</feature>
<comment type="similarity">
    <text evidence="1">Belongs to the type-B carboxylesterase/lipase family.</text>
</comment>
<gene>
    <name evidence="4" type="ORF">AB675_5302</name>
</gene>
<dbReference type="SUPFAM" id="SSF53474">
    <property type="entry name" value="alpha/beta-Hydrolases"/>
    <property type="match status" value="1"/>
</dbReference>
<keyword evidence="2" id="KW-0378">Hydrolase</keyword>
<evidence type="ECO:0000256" key="1">
    <source>
        <dbReference type="ARBA" id="ARBA00005964"/>
    </source>
</evidence>
<dbReference type="PANTHER" id="PTHR43142">
    <property type="entry name" value="CARBOXYLIC ESTER HYDROLASE"/>
    <property type="match status" value="1"/>
</dbReference>
<evidence type="ECO:0000259" key="3">
    <source>
        <dbReference type="Pfam" id="PF00135"/>
    </source>
</evidence>